<evidence type="ECO:0000313" key="2">
    <source>
        <dbReference type="Proteomes" id="UP000032180"/>
    </source>
</evidence>
<sequence>MAAAALGSDVVDEVDQPIIDARCVADEDHYGTTSSKICEKFGKHGLVKPKQTMRSLLTPLRMNKGMDEKVAPKKQADVFERPLLSSCDKAKIERKKRKDERQRTCTVHPASLLPFAALPWCGGTRPMLSDASIFLSSTSLALIAPAIGREHDEA</sequence>
<reference evidence="1" key="3">
    <citation type="submission" date="2015-04" db="UniProtKB">
        <authorList>
            <consortium name="EnsemblPlants"/>
        </authorList>
    </citation>
    <scope>IDENTIFICATION</scope>
</reference>
<reference evidence="1 2" key="1">
    <citation type="submission" date="2012-08" db="EMBL/GenBank/DDBJ databases">
        <title>Oryza genome evolution.</title>
        <authorList>
            <person name="Wing R.A."/>
        </authorList>
    </citation>
    <scope>NUCLEOTIDE SEQUENCE</scope>
</reference>
<keyword evidence="2" id="KW-1185">Reference proteome</keyword>
<evidence type="ECO:0000313" key="1">
    <source>
        <dbReference type="EnsemblPlants" id="LPERR02G29850.2"/>
    </source>
</evidence>
<dbReference type="EnsemblPlants" id="LPERR02G29850.2">
    <property type="protein sequence ID" value="LPERR02G29850.2"/>
    <property type="gene ID" value="LPERR02G29850"/>
</dbReference>
<proteinExistence type="predicted"/>
<dbReference type="Proteomes" id="UP000032180">
    <property type="component" value="Chromosome 2"/>
</dbReference>
<dbReference type="Gramene" id="LPERR02G29850.2">
    <property type="protein sequence ID" value="LPERR02G29850.2"/>
    <property type="gene ID" value="LPERR02G29850"/>
</dbReference>
<organism evidence="1 2">
    <name type="scientific">Leersia perrieri</name>
    <dbReference type="NCBI Taxonomy" id="77586"/>
    <lineage>
        <taxon>Eukaryota</taxon>
        <taxon>Viridiplantae</taxon>
        <taxon>Streptophyta</taxon>
        <taxon>Embryophyta</taxon>
        <taxon>Tracheophyta</taxon>
        <taxon>Spermatophyta</taxon>
        <taxon>Magnoliopsida</taxon>
        <taxon>Liliopsida</taxon>
        <taxon>Poales</taxon>
        <taxon>Poaceae</taxon>
        <taxon>BOP clade</taxon>
        <taxon>Oryzoideae</taxon>
        <taxon>Oryzeae</taxon>
        <taxon>Oryzinae</taxon>
        <taxon>Leersia</taxon>
    </lineage>
</organism>
<accession>A0A0D9VM96</accession>
<dbReference type="AlphaFoldDB" id="A0A0D9VM96"/>
<reference evidence="2" key="2">
    <citation type="submission" date="2013-12" db="EMBL/GenBank/DDBJ databases">
        <authorList>
            <person name="Yu Y."/>
            <person name="Lee S."/>
            <person name="de Baynast K."/>
            <person name="Wissotski M."/>
            <person name="Liu L."/>
            <person name="Talag J."/>
            <person name="Goicoechea J."/>
            <person name="Angelova A."/>
            <person name="Jetty R."/>
            <person name="Kudrna D."/>
            <person name="Golser W."/>
            <person name="Rivera L."/>
            <person name="Zhang J."/>
            <person name="Wing R."/>
        </authorList>
    </citation>
    <scope>NUCLEOTIDE SEQUENCE</scope>
</reference>
<name>A0A0D9VM96_9ORYZ</name>
<protein>
    <submittedName>
        <fullName evidence="1">Uncharacterized protein</fullName>
    </submittedName>
</protein>